<proteinExistence type="predicted"/>
<comment type="caution">
    <text evidence="7">The sequence shown here is derived from an EMBL/GenBank/DDBJ whole genome shotgun (WGS) entry which is preliminary data.</text>
</comment>
<dbReference type="AlphaFoldDB" id="A0A9X7JLF0"/>
<keyword evidence="4 5" id="KW-0472">Membrane</keyword>
<evidence type="ECO:0000256" key="1">
    <source>
        <dbReference type="ARBA" id="ARBA00004141"/>
    </source>
</evidence>
<dbReference type="GO" id="GO:0016020">
    <property type="term" value="C:membrane"/>
    <property type="evidence" value="ECO:0007669"/>
    <property type="project" value="UniProtKB-SubCell"/>
</dbReference>
<feature type="transmembrane region" description="Helical" evidence="5">
    <location>
        <begin position="20"/>
        <end position="40"/>
    </location>
</feature>
<organism evidence="7 8">
    <name type="scientific">Streptosporangium nondiastaticum</name>
    <dbReference type="NCBI Taxonomy" id="35764"/>
    <lineage>
        <taxon>Bacteria</taxon>
        <taxon>Bacillati</taxon>
        <taxon>Actinomycetota</taxon>
        <taxon>Actinomycetes</taxon>
        <taxon>Streptosporangiales</taxon>
        <taxon>Streptosporangiaceae</taxon>
        <taxon>Streptosporangium</taxon>
    </lineage>
</organism>
<evidence type="ECO:0000256" key="5">
    <source>
        <dbReference type="SAM" id="Phobius"/>
    </source>
</evidence>
<evidence type="ECO:0000256" key="4">
    <source>
        <dbReference type="ARBA" id="ARBA00023136"/>
    </source>
</evidence>
<protein>
    <recommendedName>
        <fullName evidence="6">RDD domain-containing protein</fullName>
    </recommendedName>
</protein>
<evidence type="ECO:0000313" key="7">
    <source>
        <dbReference type="EMBL" id="PSJ25924.1"/>
    </source>
</evidence>
<dbReference type="InterPro" id="IPR010432">
    <property type="entry name" value="RDD"/>
</dbReference>
<evidence type="ECO:0000313" key="8">
    <source>
        <dbReference type="Proteomes" id="UP000242427"/>
    </source>
</evidence>
<evidence type="ECO:0000256" key="2">
    <source>
        <dbReference type="ARBA" id="ARBA00022692"/>
    </source>
</evidence>
<accession>A0A9X7JLF0</accession>
<sequence>MVTGMGAPAPAGQGRRYVAAAIDLTLAGSVGLLAGLFYVAGFYTAGLAGEDVPGLTDPRLLLRIAAGALAMSFINQVLLALATRRSIGKLCAGTCLARTADGKWPGPWRVLLRWIAGITYASTIAPLDILTSGPGLAPDDFTGVRIVLRPGLRTR</sequence>
<gene>
    <name evidence="7" type="ORF">B7P34_25580</name>
</gene>
<keyword evidence="3 5" id="KW-1133">Transmembrane helix</keyword>
<feature type="transmembrane region" description="Helical" evidence="5">
    <location>
        <begin position="60"/>
        <end position="81"/>
    </location>
</feature>
<dbReference type="OrthoDB" id="8421503at2"/>
<comment type="subcellular location">
    <subcellularLocation>
        <location evidence="1">Membrane</location>
        <topology evidence="1">Multi-pass membrane protein</topology>
    </subcellularLocation>
</comment>
<keyword evidence="8" id="KW-1185">Reference proteome</keyword>
<dbReference type="EMBL" id="PXWG01000095">
    <property type="protein sequence ID" value="PSJ25924.1"/>
    <property type="molecule type" value="Genomic_DNA"/>
</dbReference>
<reference evidence="7 8" key="1">
    <citation type="submission" date="2018-03" db="EMBL/GenBank/DDBJ databases">
        <title>Chitinolytic properties of Streptosporangium nondiastaticum TBG75A20.</title>
        <authorList>
            <person name="Gayathri V."/>
            <person name="Shiburaj S."/>
        </authorList>
    </citation>
    <scope>NUCLEOTIDE SEQUENCE [LARGE SCALE GENOMIC DNA]</scope>
    <source>
        <strain evidence="7 8">TBG75A20</strain>
    </source>
</reference>
<name>A0A9X7JLF0_9ACTN</name>
<dbReference type="Pfam" id="PF06271">
    <property type="entry name" value="RDD"/>
    <property type="match status" value="1"/>
</dbReference>
<dbReference type="RefSeq" id="WP_106680225.1">
    <property type="nucleotide sequence ID" value="NZ_PXWG01000095.1"/>
</dbReference>
<feature type="domain" description="RDD" evidence="6">
    <location>
        <begin position="11"/>
        <end position="118"/>
    </location>
</feature>
<keyword evidence="2 5" id="KW-0812">Transmembrane</keyword>
<evidence type="ECO:0000259" key="6">
    <source>
        <dbReference type="Pfam" id="PF06271"/>
    </source>
</evidence>
<dbReference type="Proteomes" id="UP000242427">
    <property type="component" value="Unassembled WGS sequence"/>
</dbReference>
<evidence type="ECO:0000256" key="3">
    <source>
        <dbReference type="ARBA" id="ARBA00022989"/>
    </source>
</evidence>